<name>A0ABP7CY82_9ACTN</name>
<feature type="coiled-coil region" evidence="2">
    <location>
        <begin position="83"/>
        <end position="117"/>
    </location>
</feature>
<reference evidence="4" key="1">
    <citation type="journal article" date="2019" name="Int. J. Syst. Evol. Microbiol.">
        <title>The Global Catalogue of Microorganisms (GCM) 10K type strain sequencing project: providing services to taxonomists for standard genome sequencing and annotation.</title>
        <authorList>
            <consortium name="The Broad Institute Genomics Platform"/>
            <consortium name="The Broad Institute Genome Sequencing Center for Infectious Disease"/>
            <person name="Wu L."/>
            <person name="Ma J."/>
        </authorList>
    </citation>
    <scope>NUCLEOTIDE SEQUENCE [LARGE SCALE GENOMIC DNA]</scope>
    <source>
        <strain evidence="4">JCM 16548</strain>
    </source>
</reference>
<organism evidence="3 4">
    <name type="scientific">Microlunatus aurantiacus</name>
    <dbReference type="NCBI Taxonomy" id="446786"/>
    <lineage>
        <taxon>Bacteria</taxon>
        <taxon>Bacillati</taxon>
        <taxon>Actinomycetota</taxon>
        <taxon>Actinomycetes</taxon>
        <taxon>Propionibacteriales</taxon>
        <taxon>Propionibacteriaceae</taxon>
        <taxon>Microlunatus</taxon>
    </lineage>
</organism>
<dbReference type="PANTHER" id="PTHR37313:SF1">
    <property type="entry name" value="UPF0749 PROTEIN RV1823"/>
    <property type="match status" value="1"/>
</dbReference>
<dbReference type="PANTHER" id="PTHR37313">
    <property type="entry name" value="UPF0749 PROTEIN RV1825"/>
    <property type="match status" value="1"/>
</dbReference>
<dbReference type="InterPro" id="IPR010273">
    <property type="entry name" value="DUF881"/>
</dbReference>
<proteinExistence type="inferred from homology"/>
<evidence type="ECO:0000256" key="1">
    <source>
        <dbReference type="ARBA" id="ARBA00009108"/>
    </source>
</evidence>
<evidence type="ECO:0000256" key="2">
    <source>
        <dbReference type="SAM" id="Coils"/>
    </source>
</evidence>
<evidence type="ECO:0000313" key="3">
    <source>
        <dbReference type="EMBL" id="GAA3698243.1"/>
    </source>
</evidence>
<dbReference type="Gene3D" id="3.30.70.1880">
    <property type="entry name" value="Protein of unknown function DUF881"/>
    <property type="match status" value="1"/>
</dbReference>
<gene>
    <name evidence="3" type="ORF">GCM10022204_13150</name>
</gene>
<accession>A0ABP7CY82</accession>
<keyword evidence="2" id="KW-0175">Coiled coil</keyword>
<dbReference type="Proteomes" id="UP001500051">
    <property type="component" value="Unassembled WGS sequence"/>
</dbReference>
<dbReference type="EMBL" id="BAAAYX010000003">
    <property type="protein sequence ID" value="GAA3698243.1"/>
    <property type="molecule type" value="Genomic_DNA"/>
</dbReference>
<protein>
    <submittedName>
        <fullName evidence="3">DUF881 domain-containing protein</fullName>
    </submittedName>
</protein>
<comment type="caution">
    <text evidence="3">The sequence shown here is derived from an EMBL/GenBank/DDBJ whole genome shotgun (WGS) entry which is preliminary data.</text>
</comment>
<keyword evidence="4" id="KW-1185">Reference proteome</keyword>
<evidence type="ECO:0000313" key="4">
    <source>
        <dbReference type="Proteomes" id="UP001500051"/>
    </source>
</evidence>
<sequence length="278" mass="29404">MGLSAPTQGRRLDASMDLLRQITEQPIDPDYAVVAARGEPADPGRRRRPLRWALTLATVLAGALFAIGAVQNTQRAPVLATERQELIARIGAAETTLDAQREQVAALDAEIGRLRTTAAAGDTAAEARLAEIDRLGVGVGTVAVAGPGIVITVDDAPGSDADPSDRVLDLDLQILVNGLWESGAEAVAVNGHRLSPLTAIRGAGQAITVDYRSLTRPYRIEAVGDARTLPASFTQTSAGAWWNDLSRNRGMSFTLTGVDELTLDADPGIVLRYARPAR</sequence>
<comment type="similarity">
    <text evidence="1">Belongs to the UPF0749 family.</text>
</comment>
<dbReference type="Pfam" id="PF05949">
    <property type="entry name" value="DUF881"/>
    <property type="match status" value="1"/>
</dbReference>